<dbReference type="InterPro" id="IPR000742">
    <property type="entry name" value="EGF"/>
</dbReference>
<feature type="domain" description="Cadherin" evidence="14">
    <location>
        <begin position="2001"/>
        <end position="2082"/>
    </location>
</feature>
<evidence type="ECO:0000256" key="6">
    <source>
        <dbReference type="ARBA" id="ARBA00023136"/>
    </source>
</evidence>
<dbReference type="SUPFAM" id="SSF49899">
    <property type="entry name" value="Concanavalin A-like lectins/glucanases"/>
    <property type="match status" value="1"/>
</dbReference>
<keyword evidence="6 11" id="KW-0472">Membrane</keyword>
<dbReference type="SMART" id="SM00112">
    <property type="entry name" value="CA"/>
    <property type="match status" value="26"/>
</dbReference>
<evidence type="ECO:0000313" key="15">
    <source>
        <dbReference type="EMBL" id="CDS15837.1"/>
    </source>
</evidence>
<dbReference type="Pfam" id="PF00028">
    <property type="entry name" value="Cadherin"/>
    <property type="match status" value="11"/>
</dbReference>
<dbReference type="PROSITE" id="PS00010">
    <property type="entry name" value="ASX_HYDROXYL"/>
    <property type="match status" value="1"/>
</dbReference>
<dbReference type="SMART" id="SM00282">
    <property type="entry name" value="LamG"/>
    <property type="match status" value="1"/>
</dbReference>
<feature type="compositionally biased region" description="Pro residues" evidence="10">
    <location>
        <begin position="5168"/>
        <end position="5179"/>
    </location>
</feature>
<dbReference type="PROSITE" id="PS00232">
    <property type="entry name" value="CADHERIN_1"/>
    <property type="match status" value="9"/>
</dbReference>
<feature type="compositionally biased region" description="Polar residues" evidence="10">
    <location>
        <begin position="4859"/>
        <end position="4891"/>
    </location>
</feature>
<dbReference type="SUPFAM" id="SSF49313">
    <property type="entry name" value="Cadherin-like"/>
    <property type="match status" value="27"/>
</dbReference>
<dbReference type="OrthoDB" id="6252479at2759"/>
<feature type="domain" description="Cadherin" evidence="14">
    <location>
        <begin position="1629"/>
        <end position="1732"/>
    </location>
</feature>
<feature type="disulfide bond" evidence="9">
    <location>
        <begin position="4121"/>
        <end position="4130"/>
    </location>
</feature>
<evidence type="ECO:0000259" key="14">
    <source>
        <dbReference type="PROSITE" id="PS50268"/>
    </source>
</evidence>
<dbReference type="PROSITE" id="PS50025">
    <property type="entry name" value="LAM_G_DOMAIN"/>
    <property type="match status" value="1"/>
</dbReference>
<reference evidence="15" key="2">
    <citation type="submission" date="2014-06" db="EMBL/GenBank/DDBJ databases">
        <authorList>
            <person name="Aslett M."/>
        </authorList>
    </citation>
    <scope>NUCLEOTIDE SEQUENCE</scope>
</reference>
<evidence type="ECO:0000256" key="2">
    <source>
        <dbReference type="ARBA" id="ARBA00022692"/>
    </source>
</evidence>
<feature type="domain" description="Cadherin" evidence="14">
    <location>
        <begin position="666"/>
        <end position="788"/>
    </location>
</feature>
<dbReference type="InterPro" id="IPR015919">
    <property type="entry name" value="Cadherin-like_sf"/>
</dbReference>
<name>A0A068W8G0_ECHGR</name>
<dbReference type="PANTHER" id="PTHR24026:SF126">
    <property type="entry name" value="PROTOCADHERIN FAT 4"/>
    <property type="match status" value="1"/>
</dbReference>
<evidence type="ECO:0000256" key="5">
    <source>
        <dbReference type="ARBA" id="ARBA00022989"/>
    </source>
</evidence>
<dbReference type="GO" id="GO:0005886">
    <property type="term" value="C:plasma membrane"/>
    <property type="evidence" value="ECO:0007669"/>
    <property type="project" value="UniProtKB-SubCell"/>
</dbReference>
<protein>
    <submittedName>
        <fullName evidence="15 17">Fat cadherin tumor suppressor</fullName>
    </submittedName>
</protein>
<evidence type="ECO:0000313" key="17">
    <source>
        <dbReference type="WBParaSite" id="EgrG_000824500"/>
    </source>
</evidence>
<dbReference type="CDD" id="cd11304">
    <property type="entry name" value="Cadherin_repeat"/>
    <property type="match status" value="27"/>
</dbReference>
<dbReference type="WBParaSite" id="EgrG_000824500">
    <property type="protein sequence ID" value="EgrG_000824500"/>
    <property type="gene ID" value="EgrG_000824500"/>
</dbReference>
<dbReference type="SMART" id="SM00179">
    <property type="entry name" value="EGF_CA"/>
    <property type="match status" value="3"/>
</dbReference>
<dbReference type="FunFam" id="2.60.40.60:FF:000020">
    <property type="entry name" value="Dachsous cadherin-related 1b"/>
    <property type="match status" value="1"/>
</dbReference>
<evidence type="ECO:0000256" key="3">
    <source>
        <dbReference type="ARBA" id="ARBA00022737"/>
    </source>
</evidence>
<evidence type="ECO:0000256" key="10">
    <source>
        <dbReference type="SAM" id="MobiDB-lite"/>
    </source>
</evidence>
<proteinExistence type="predicted"/>
<feature type="domain" description="Cadherin" evidence="14">
    <location>
        <begin position="2212"/>
        <end position="2320"/>
    </location>
</feature>
<dbReference type="PANTHER" id="PTHR24026">
    <property type="entry name" value="FAT ATYPICAL CADHERIN-RELATED"/>
    <property type="match status" value="1"/>
</dbReference>
<feature type="domain" description="Cadherin" evidence="14">
    <location>
        <begin position="267"/>
        <end position="372"/>
    </location>
</feature>
<feature type="region of interest" description="Disordered" evidence="10">
    <location>
        <begin position="4826"/>
        <end position="4891"/>
    </location>
</feature>
<comment type="caution">
    <text evidence="9">Lacks conserved residue(s) required for the propagation of feature annotation.</text>
</comment>
<feature type="domain" description="Cadherin" evidence="14">
    <location>
        <begin position="1024"/>
        <end position="1137"/>
    </location>
</feature>
<feature type="domain" description="Cadherin" evidence="14">
    <location>
        <begin position="1858"/>
        <end position="1968"/>
    </location>
</feature>
<dbReference type="InterPro" id="IPR000152">
    <property type="entry name" value="EGF-type_Asp/Asn_hydroxyl_site"/>
</dbReference>
<evidence type="ECO:0000256" key="8">
    <source>
        <dbReference type="PROSITE-ProRule" id="PRU00043"/>
    </source>
</evidence>
<organism evidence="15">
    <name type="scientific">Echinococcus granulosus</name>
    <name type="common">Hydatid tapeworm</name>
    <dbReference type="NCBI Taxonomy" id="6210"/>
    <lineage>
        <taxon>Eukaryota</taxon>
        <taxon>Metazoa</taxon>
        <taxon>Spiralia</taxon>
        <taxon>Lophotrochozoa</taxon>
        <taxon>Platyhelminthes</taxon>
        <taxon>Cestoda</taxon>
        <taxon>Eucestoda</taxon>
        <taxon>Cyclophyllidea</taxon>
        <taxon>Taeniidae</taxon>
        <taxon>Echinococcus</taxon>
        <taxon>Echinococcus granulosus group</taxon>
    </lineage>
</organism>
<dbReference type="PROSITE" id="PS50268">
    <property type="entry name" value="CADHERIN_2"/>
    <property type="match status" value="25"/>
</dbReference>
<keyword evidence="3" id="KW-0677">Repeat</keyword>
<feature type="domain" description="Cadherin" evidence="14">
    <location>
        <begin position="3471"/>
        <end position="3602"/>
    </location>
</feature>
<feature type="disulfide bond" evidence="9">
    <location>
        <begin position="4454"/>
        <end position="4463"/>
    </location>
</feature>
<feature type="domain" description="Cadherin" evidence="14">
    <location>
        <begin position="2570"/>
        <end position="2673"/>
    </location>
</feature>
<evidence type="ECO:0000313" key="16">
    <source>
        <dbReference type="Proteomes" id="UP000492820"/>
    </source>
</evidence>
<feature type="domain" description="EGF-like" evidence="13">
    <location>
        <begin position="4601"/>
        <end position="4636"/>
    </location>
</feature>
<comment type="subcellular location">
    <subcellularLocation>
        <location evidence="1">Membrane</location>
    </subcellularLocation>
</comment>
<dbReference type="InterPro" id="IPR001791">
    <property type="entry name" value="Laminin_G"/>
</dbReference>
<feature type="disulfide bond" evidence="9">
    <location>
        <begin position="4605"/>
        <end position="4615"/>
    </location>
</feature>
<feature type="disulfide bond" evidence="9">
    <location>
        <begin position="4554"/>
        <end position="4563"/>
    </location>
</feature>
<feature type="domain" description="Cadherin" evidence="14">
    <location>
        <begin position="3033"/>
        <end position="3135"/>
    </location>
</feature>
<keyword evidence="4 8" id="KW-0106">Calcium</keyword>
<dbReference type="Proteomes" id="UP000492820">
    <property type="component" value="Unassembled WGS sequence"/>
</dbReference>
<keyword evidence="7 9" id="KW-1015">Disulfide bond</keyword>
<feature type="disulfide bond" evidence="9">
    <location>
        <begin position="4495"/>
        <end position="4504"/>
    </location>
</feature>
<dbReference type="PRINTS" id="PR00205">
    <property type="entry name" value="CADHERIN"/>
</dbReference>
<dbReference type="FunFam" id="2.60.40.60:FF:000092">
    <property type="entry name" value="Protocadherin 8"/>
    <property type="match status" value="2"/>
</dbReference>
<evidence type="ECO:0000259" key="12">
    <source>
        <dbReference type="PROSITE" id="PS50025"/>
    </source>
</evidence>
<feature type="region of interest" description="Disordered" evidence="10">
    <location>
        <begin position="5188"/>
        <end position="5263"/>
    </location>
</feature>
<feature type="domain" description="Laminin G" evidence="12">
    <location>
        <begin position="4155"/>
        <end position="4406"/>
    </location>
</feature>
<feature type="compositionally biased region" description="Polar residues" evidence="10">
    <location>
        <begin position="5222"/>
        <end position="5232"/>
    </location>
</feature>
<feature type="domain" description="EGF-like" evidence="13">
    <location>
        <begin position="4466"/>
        <end position="4505"/>
    </location>
</feature>
<feature type="domain" description="Cadherin" evidence="14">
    <location>
        <begin position="532"/>
        <end position="660"/>
    </location>
</feature>
<dbReference type="InterPro" id="IPR002126">
    <property type="entry name" value="Cadherin-like_dom"/>
</dbReference>
<feature type="domain" description="Cadherin" evidence="14">
    <location>
        <begin position="797"/>
        <end position="898"/>
    </location>
</feature>
<dbReference type="PROSITE" id="PS50026">
    <property type="entry name" value="EGF_3"/>
    <property type="match status" value="5"/>
</dbReference>
<feature type="domain" description="Cadherin" evidence="14">
    <location>
        <begin position="2917"/>
        <end position="3024"/>
    </location>
</feature>
<dbReference type="SUPFAM" id="SSF57196">
    <property type="entry name" value="EGF/Laminin"/>
    <property type="match status" value="4"/>
</dbReference>
<dbReference type="Pfam" id="PF02210">
    <property type="entry name" value="Laminin_G_2"/>
    <property type="match status" value="1"/>
</dbReference>
<dbReference type="PROSITE" id="PS00022">
    <property type="entry name" value="EGF_1"/>
    <property type="match status" value="5"/>
</dbReference>
<feature type="domain" description="Cadherin" evidence="14">
    <location>
        <begin position="1408"/>
        <end position="1511"/>
    </location>
</feature>
<dbReference type="InterPro" id="IPR020894">
    <property type="entry name" value="Cadherin_CS"/>
</dbReference>
<feature type="domain" description="Cadherin" evidence="14">
    <location>
        <begin position="3347"/>
        <end position="3450"/>
    </location>
</feature>
<sequence length="5263" mass="572144">MFEGLEEYSFKVLARHRGNLSHISCEFVSHARVHVKIRPVRSDSPQISANLLTDIQHPGAAGTVYAAVTVKSFGDPQNTQLSILEPEAAAFFELVQVGQQREWLLQLKSQFQMLSLNSRIRVTLEAVDTEFASIRNIPSTSRLFLDVELLPRSVFQIRLPQEIQIFVSEIALVNSTVYVINPHLDFHTHNSSFLFSHSTKDNELPFSITETGAVVVTKPIDLEALGTDRVEITFTVADRNNILLSSMVDSKLVIIVLDYNEHDPVISNSGAERSILESFPVGGEVLHIEAHDPDFSATRLSFTLFDEDKLPFNFSTSKVGSLLLKTPLDAETMPAEFHVKVKVSDSGFPFPRSVIVIYVIRILDVNEFSPVFVEKSCDARLAVTPHGQVQAMAPSGLELGRFFAEDLDREGGVAVRIHLASTTLSKPCFKIDYDTGRLVLICSNVGLPESTVSVYLEATDGSRKSEQLFELKISLEKAGYGRVYSKSCQPSGIYEKVQEQKRKRTNYEYLLTDLTSIDSFFKKHNEIATPILSIPSVIRIPENLPIGTQVLNFAAKFIDPFKGNKISQLIYGIESLETLLATNTTMVPPYQAFRLRGISTSDVSVDKEMVLEVAAPIDRETFSAFLYSIRVCVLQDSLGPCASSSTSILVEDLLDVPPRFVIDETKTSAHTFSVSENEAEGSVIGQVIAVDGDVESKLRFSLGNFKDYFKIHQRTGHISLKQGLDRELLESYLVAVRVTDILDPPPLSSPSELNAMALNATPDWALDRTATTYIRVNVLDTNDNSPVFIDTYGDLVIPSDLPRGAYVTTLRARDADDGNNALLQYSLFGSEADKLCFDCNLATGVVRISPECKALQPGRTYSLTAWVRDLGTPEPRQTSTEFKVTILGLRVNAYPPRFDAPSGLYQGRLREGAPIGSQVIQIDCDKPLRIGAFDPDGLPVVYTTVGGSGLGTFTVTPDGFIVSTRELDAESTPFYVGYWLELYAEEDQSLSWAVVATDGTPTRHAVAEVFIQIDDENDNWPMPDAPEYRFHVTEGTPPHTIVATVTGEDKDATGHQLHHAIISGDPDGHFIINPSTGQIATSLRPIDRESSFLDAQGQPADEVNLVITLTDNGYPRRSTQVHATVVIDDLNDNSPQFLFTGVDCAQEEARGGGGQEVECYHFFYRLGGGGSSDGESSECFGRVFAVDLDRGANGSVAYEMVQPNTYFSVNSITGQVCLTGVPLMHPSEHVIWVTARDHGSPPRFTAHPTAVYVSFLPPISESALSGDDGIHFLSAPPLNLTVSPRTPPGTVLYQIELASGASSKVNWTFSLVDLSSPTPFAIATLLSHKAVVFLQRWPNTTLVGSFHEVDVVVSFGSLITTRKTNILIEPSVRQPPVFHTSAITTGKQVALNVTDFRLEEEAGESGASGVAIHLAVAESILVGSVICSLTEPNRNLFEFAVVGAGDNDSLSHFHLSKHSGELTITRSLDYESHQEHHFLIGLFHPGEVGSRGSHISLVVHVIDVNEFAPLFYPRGHLMATLDTPVGSTVGRISAFDPDFRGDARTGISYSIISVGGAEFFSVDPESGALLLAKPLWPTQSALSSFVQWPPTYKLKVAAKDRGDRVNHTIVTISLNVGPGAFSTPLPRFRQATFITKVTENTPAGYIVTVLRDFLETHPLVPIAFQLLNCNDKFAVSTTSGILATLASLDREAQDLYRLQVQVSSLDGLPAKLPHTAEIEVHVLDVNDNSPRLKLLWMTGVIMENASANSPVVDTVSGQPLALRPVDPDAGSAGEVSFRFVGPGAESHAELFAIDSASGTLYQRLGGYESRAAMRRHALLTLEVADRGMPHARTADALVRVHVRLDDDTNDSPPYFPSSANPLIASVALPTYEGAEIARFTALDPDINDSVTYYIGEGESSGYFSIDPYTGILRVSSQLATPTAVIQHQFLLRIEARDSDSLHTATHNVSVFIHSPDLSKQRLVIEPAGGLNVTLVEHFSDNGIPRFLGQLHVHNALPNEIFSFELANASIRAFSIDQFSGALYATGDTSASAELDRETSQVVRLRVLVRDRVVTSSGLRQLRYGEGLVNVHLEDINDHVPVFVGLPYHATFCVKEHFQSPEQSKLSELAPSHTLSQLHQACQSNYFKVEASDPDLGRNGAVSYQIVSTQPHAEPPLFSIDPMSGRMSLIRAVPADWAGRQLVARVRATDGGQRSADAEVMVQLAARLGPRFTSTHYAAVVAESAPPGESVTSVVAISASATTLIYRIVSLSLDHTESNVQDNPFFLDYKTGVIRVCAPLDYEKANHYNLLIQALDTTTGNTAHVSVYIDIIDVNDERPVFSAPLYKAVVSEAAKIGDVIPLYPPELASDADSGLNGQIRYYLQLLTDDEIKIGQNTLVPDLEIDPISGVVRLSGKLDYEQQPSLTFWIVAVDGGSPPLFGRSIVELSILDANDNTPRFDAESNSENGAGDGADSGAACHRDATVVIDAPTDAFVLRLTASDSDVNDSLVYRLLPSDIDIFRLNATSGVVHWRPPLTSSAEARLTAALLAHEGGSTSRLSFEIEVSDGLHSATCWVEVEVIPSNRHAPRFPVTVQTVLVPEDAQVGSRIALLATALDADVGSFSHLSYHFLARLPHIPFSLDSTTGEVTLSMPLDREETERYSLTVVASDSGGLSDFMQLEVTVADINDNAPVIEQTRYEVTLSPSEYTDDTLHLASANRIHPRGLRLPVHIRAHDADSSGGNARVVYRLLPSLSHHVASAATDALPFVVDAQSGEVHLTRPLPPSSQDFEFFVDACDQPEEGRPLCSEPVGVTIHLTLQKLPWRLNLSCSSIPIAEIGYDPNEPIAGCKINSEAERQGGTWSLLGTTASLSAFAIDGATGAIRATRDLDYEAQPSHDILVQYRIAPTDHGLSVPVVAVTRVTIKVEDVNDCTPSFQTDSESRISIPENLPSGRRIYQMLAHDCDAADEGLLSYSLRRKSDFVSDFSSLPFLIDSSGWITVAGPIDGETVASYELAVTVVDTSRHTSVAYLTVDVIDLNDTPPEWKLIENSTDDPPSVEIHVPENYLPTDPIFTFSIVDKDTSSNDALLKFYQIGESVQEFTISSSGNVYIRRPLDAESTQTHILQVKAFDGLHETSHPFTLIIHVDDVNDNSPICHNPDRVVDVPESASNGTVLFRLSATDADVLEEHSSLNYRLVEDQTNVDTFRVDNKTGDVTLAWELDYEVRKSYFFRVEARDRGDHFCHYNLQVHVLDVNDNPPVFDHPVEIASVPENAPIGSLVGKVHATDVDSVDANGLEYSILWPRNRSFSVDRHSGLLRVVQLLDRESLAVHRFVVLVTDGGGLSRVHSTTTSVEVRLVDVNDNPPRFLEPRPTASISEVSPTGTLIMRLTAVSLDEGDNAIVHYRLLETDTPEFSLNATTGELYLTNSLDYEHTPRYFLTIEARDGGTPPLSATTVATINVIDVNDNPPYFIGQDALPTSVNDIVTSTQEPDIGVFSFEVYENSPVGTQIGRITASDPDSGENGRLSFALCEPTRPPETVVSPRLRHVGAGLVSAAAPKLAVGRLFEVGEARGEIFLLFSPDREEASLYGFSVCVSDHGQPTLSAVTRVSVSIRDTNDCQPQFERANYEFYVRVDRNGNVVSTSQSESLDNASHVEGSEILLGHMAVRDWDAAPNAGPFRCKLTGLVASPSIAWDISMPPFSVRAHSVLPTNTAVSTHLVDSSFFRGLETNQTGFCSLYAASTLPLGSKSVVVRAHDNGMTVLHSSVTITVHVSRQSNLPPEIVSSNTTLVVFRDSSGASAFSLKSRFDLDNSMIATKLPKAQDPPLMRVVVRDRTAYDQLFFELLTEPSTAQFVIDQYDGSIHVKSTTSRTIKSTVPSAPQKDPSLVWLEPVLPKLPLMAQLNSGEYRLRVRVTNGSLSSNNTMFLKVITVTEEMLESACVLHVADLSPNELFLLHLGEAIQQELARTLLSFSVTGGVDLSDNVFIISARSSTAFLHRERRSIGGGADLLIAVYDPRERRFIESNRLVHQIHGLQGNLSRAIGHRIHAYNSLCAQKKCDSGSCATRVVLEAQTEGLSVLEVHGASRVSPRFSLVARCRCTTDFGGSYCERPRNVCATTVCSAPRICVPSPRSPRTHYACLCPLPWTGSNCDRLLRLPPDSSEACFSEACFLQREKGPLQFTGGSFAHWQVGNPNEHRIEIVFSIRTRQHSGPLFSVGWSALRALRIHLVNNGNLAVSLVDFAKGMSTSDWLISSHLELSDGQWHRVRFVLFASIIDSSDLRWWVQLTIDGIHVHSKVIDWVPGDTKRQDILLGAELVHGFRPLAEVFYPKEWVATLSKETQDPEWPQFNYSAPPPILRSGFVGCIRDILINRVKPPYQAGFTSQQAVLSALQNHKLSIGASGEENQEVTGLPVLQVIRIHNLEYYCSAQATYESSCAYAPCLNGGVCVSRRTLAFSQLGRGPAAVHSTDFNCSCQPGFVGSLCEKVADPCLLQPCLNGANCEPVSGKSIPYRCICQPGFGGVHCDTLTSRSAAASASSACAHAEALLAATSSPTPVCYHGTACLDGPSGPTCKCAFGWRGGRCEHDLDECRLASTAFAAAAADDDGTYDYGLNADAFGAAIDPLCNPYGSPRGVCINLPGSYQCNCSLGYTGRNCQIRNLTPLKPDSNALGLTPMHGYIIAGIFALIFLFAVITVVVLKCCFRRHSSTHFYSVRNAGHSNSSLFSGCDKMMTTGLLRPQQQQVKLLESARMLPDGGDCSVTYSPTRAGPRGSIILGPGRRVPTPDFCRQSSYIVDENGRLVVLRPNSIVGGGTVPGEPLQMVYLGGGASGTTVGCIPAPSTLTRRGHVDCGMPQRVAPITPHHLHHPQQQPSTQQQRPGSSNTTTSDRASLGSGSDHFSVQSSGQRQTQLAPSQVSQPLFYVYPQSAACVRRSQIIYPHQVLASEALTPLFYRPNGNSVGNLSASGRLPPSDHRLGLFGVPKAEVLNQVIPLQAISNGSVRPASLLNFVQGMLPRPASPPAVKSQPYWAESTLSLLPPIPPSTANVVTSIAAVSAAGTRNPRTSLYRKAVHTYASNADLCCSIRLGKQRNSLEVDTAYLSRATPQRPQSVYTPLLHPMGSGEACSSPVIDLGNMNWEQQTGSSVSSAFVMVEPRGLQKLPSLKKSPTASVFQHESFRSSATTLTAPPLQDPPPILPPSQPLICATIRASTPQSKSDGEDAACASSTVKANGLTPRPTPPNVPASNGNSSPQIDQRKTSKSSTSTRKPLLDTSDETPIGTLKKP</sequence>
<feature type="domain" description="EGF-like" evidence="13">
    <location>
        <begin position="4091"/>
        <end position="4131"/>
    </location>
</feature>
<dbReference type="PROSITE" id="PS01186">
    <property type="entry name" value="EGF_2"/>
    <property type="match status" value="5"/>
</dbReference>
<reference evidence="15 16" key="1">
    <citation type="journal article" date="2013" name="Nature">
        <title>The genomes of four tapeworm species reveal adaptations to parasitism.</title>
        <authorList>
            <person name="Tsai I.J."/>
            <person name="Zarowiecki M."/>
            <person name="Holroyd N."/>
            <person name="Garciarrubio A."/>
            <person name="Sanchez-Flores A."/>
            <person name="Brooks K.L."/>
            <person name="Tracey A."/>
            <person name="Bobes R.J."/>
            <person name="Fragoso G."/>
            <person name="Sciutto E."/>
            <person name="Aslett M."/>
            <person name="Beasley H."/>
            <person name="Bennett H.M."/>
            <person name="Cai J."/>
            <person name="Camicia F."/>
            <person name="Clark R."/>
            <person name="Cucher M."/>
            <person name="De Silva N."/>
            <person name="Day T.A."/>
            <person name="Deplazes P."/>
            <person name="Estrada K."/>
            <person name="Fernandez C."/>
            <person name="Holland P.W."/>
            <person name="Hou J."/>
            <person name="Hu S."/>
            <person name="Huckvale T."/>
            <person name="Hung S.S."/>
            <person name="Kamenetzky L."/>
            <person name="Keane J.A."/>
            <person name="Kiss F."/>
            <person name="Koziol U."/>
            <person name="Lambert O."/>
            <person name="Liu K."/>
            <person name="Luo X."/>
            <person name="Luo Y."/>
            <person name="Macchiaroli N."/>
            <person name="Nichol S."/>
            <person name="Paps J."/>
            <person name="Parkinson J."/>
            <person name="Pouchkina-Stantcheva N."/>
            <person name="Riddiford N."/>
            <person name="Rosenzvit M."/>
            <person name="Salinas G."/>
            <person name="Wasmuth J.D."/>
            <person name="Zamanian M."/>
            <person name="Zheng Y."/>
            <person name="Cai X."/>
            <person name="Soberon X."/>
            <person name="Olson P.D."/>
            <person name="Laclette J.P."/>
            <person name="Brehm K."/>
            <person name="Berriman M."/>
            <person name="Garciarrubio A."/>
            <person name="Bobes R.J."/>
            <person name="Fragoso G."/>
            <person name="Sanchez-Flores A."/>
            <person name="Estrada K."/>
            <person name="Cevallos M.A."/>
            <person name="Morett E."/>
            <person name="Gonzalez V."/>
            <person name="Portillo T."/>
            <person name="Ochoa-Leyva A."/>
            <person name="Jose M.V."/>
            <person name="Sciutto E."/>
            <person name="Landa A."/>
            <person name="Jimenez L."/>
            <person name="Valdes V."/>
            <person name="Carrero J.C."/>
            <person name="Larralde C."/>
            <person name="Morales-Montor J."/>
            <person name="Limon-Lason J."/>
            <person name="Soberon X."/>
            <person name="Laclette J.P."/>
        </authorList>
    </citation>
    <scope>NUCLEOTIDE SEQUENCE [LARGE SCALE GENOMIC DNA]</scope>
</reference>
<dbReference type="SMART" id="SM00181">
    <property type="entry name" value="EGF"/>
    <property type="match status" value="6"/>
</dbReference>
<feature type="transmembrane region" description="Helical" evidence="11">
    <location>
        <begin position="4655"/>
        <end position="4678"/>
    </location>
</feature>
<dbReference type="InterPro" id="IPR001881">
    <property type="entry name" value="EGF-like_Ca-bd_dom"/>
</dbReference>
<evidence type="ECO:0000256" key="1">
    <source>
        <dbReference type="ARBA" id="ARBA00004370"/>
    </source>
</evidence>
<evidence type="ECO:0000256" key="9">
    <source>
        <dbReference type="PROSITE-ProRule" id="PRU00076"/>
    </source>
</evidence>
<feature type="domain" description="Cadherin" evidence="14">
    <location>
        <begin position="1741"/>
        <end position="1855"/>
    </location>
</feature>
<evidence type="ECO:0000256" key="11">
    <source>
        <dbReference type="SAM" id="Phobius"/>
    </source>
</evidence>
<feature type="domain" description="EGF-like" evidence="13">
    <location>
        <begin position="4526"/>
        <end position="4564"/>
    </location>
</feature>
<dbReference type="FunFam" id="2.60.40.60:FF:000015">
    <property type="entry name" value="FAT atypical cadherin 1"/>
    <property type="match status" value="2"/>
</dbReference>
<evidence type="ECO:0000259" key="13">
    <source>
        <dbReference type="PROSITE" id="PS50026"/>
    </source>
</evidence>
<accession>A0A068W8G0</accession>
<feature type="region of interest" description="Disordered" evidence="10">
    <location>
        <begin position="5161"/>
        <end position="5180"/>
    </location>
</feature>
<feature type="domain" description="Cadherin" evidence="14">
    <location>
        <begin position="2321"/>
        <end position="2438"/>
    </location>
</feature>
<feature type="domain" description="Cadherin" evidence="14">
    <location>
        <begin position="2467"/>
        <end position="2569"/>
    </location>
</feature>
<feature type="domain" description="Cadherin" evidence="14">
    <location>
        <begin position="901"/>
        <end position="1028"/>
    </location>
</feature>
<gene>
    <name evidence="15" type="ORF">EgrG_000824500</name>
</gene>
<dbReference type="InterPro" id="IPR013320">
    <property type="entry name" value="ConA-like_dom_sf"/>
</dbReference>
<keyword evidence="5 11" id="KW-1133">Transmembrane helix</keyword>
<evidence type="ECO:0000256" key="4">
    <source>
        <dbReference type="ARBA" id="ARBA00022837"/>
    </source>
</evidence>
<feature type="domain" description="Cadherin" evidence="14">
    <location>
        <begin position="3241"/>
        <end position="3346"/>
    </location>
</feature>
<dbReference type="Gene3D" id="2.60.120.200">
    <property type="match status" value="1"/>
</dbReference>
<dbReference type="EMBL" id="LK028576">
    <property type="protein sequence ID" value="CDS15837.1"/>
    <property type="molecule type" value="Genomic_DNA"/>
</dbReference>
<reference evidence="17" key="3">
    <citation type="submission" date="2020-10" db="UniProtKB">
        <authorList>
            <consortium name="WormBaseParasite"/>
        </authorList>
    </citation>
    <scope>IDENTIFICATION</scope>
</reference>
<feature type="domain" description="Cadherin" evidence="14">
    <location>
        <begin position="2820"/>
        <end position="2915"/>
    </location>
</feature>
<dbReference type="Gene3D" id="2.60.40.60">
    <property type="entry name" value="Cadherins"/>
    <property type="match status" value="26"/>
</dbReference>
<keyword evidence="9" id="KW-0245">EGF-like domain</keyword>
<keyword evidence="2 11" id="KW-0812">Transmembrane</keyword>
<feature type="compositionally biased region" description="Low complexity" evidence="10">
    <location>
        <begin position="4847"/>
        <end position="4858"/>
    </location>
</feature>
<feature type="domain" description="Cadherin" evidence="14">
    <location>
        <begin position="159"/>
        <end position="266"/>
    </location>
</feature>
<dbReference type="GO" id="GO:0005509">
    <property type="term" value="F:calcium ion binding"/>
    <property type="evidence" value="ECO:0007669"/>
    <property type="project" value="UniProtKB-UniRule"/>
</dbReference>
<feature type="domain" description="Cadherin" evidence="14">
    <location>
        <begin position="1522"/>
        <end position="1628"/>
    </location>
</feature>
<evidence type="ECO:0000256" key="7">
    <source>
        <dbReference type="ARBA" id="ARBA00023157"/>
    </source>
</evidence>
<feature type="region of interest" description="Disordered" evidence="10">
    <location>
        <begin position="2435"/>
        <end position="2454"/>
    </location>
</feature>
<feature type="domain" description="EGF-like" evidence="13">
    <location>
        <begin position="4412"/>
        <end position="4464"/>
    </location>
</feature>
<feature type="domain" description="Cadherin" evidence="14">
    <location>
        <begin position="3136"/>
        <end position="3240"/>
    </location>
</feature>
<dbReference type="GO" id="GO:0007156">
    <property type="term" value="P:homophilic cell adhesion via plasma membrane adhesion molecules"/>
    <property type="evidence" value="ECO:0007669"/>
    <property type="project" value="InterPro"/>
</dbReference>
<feature type="disulfide bond" evidence="9">
    <location>
        <begin position="4626"/>
        <end position="4635"/>
    </location>
</feature>
<feature type="domain" description="Cadherin" evidence="14">
    <location>
        <begin position="2097"/>
        <end position="2211"/>
    </location>
</feature>
<dbReference type="CDD" id="cd00054">
    <property type="entry name" value="EGF_CA"/>
    <property type="match status" value="4"/>
</dbReference>
<dbReference type="Gene3D" id="2.10.25.10">
    <property type="entry name" value="Laminin"/>
    <property type="match status" value="4"/>
</dbReference>
<dbReference type="CDD" id="cd00110">
    <property type="entry name" value="LamG"/>
    <property type="match status" value="1"/>
</dbReference>